<sequence>MGAESFLVAMKTDSSMDTILTHLKKQAIPLFEGSQPNSFLLSDGKHVIEILVNESTSIVMFIRFALCNPTSIDEIFKRFILEMSQNCQMSIQICEDYGSDSETSHEFPLTDICFEVITQAILFRRQEWRTEFGPVEIGISTGEALYRFANQQTTGLIADQ</sequence>
<evidence type="ECO:0000313" key="2">
    <source>
        <dbReference type="Proteomes" id="UP000464378"/>
    </source>
</evidence>
<name>A0A6C2YKZ2_9BACT</name>
<keyword evidence="2" id="KW-1185">Reference proteome</keyword>
<reference evidence="1" key="1">
    <citation type="submission" date="2019-04" db="EMBL/GenBank/DDBJ databases">
        <authorList>
            <consortium name="Science for Life Laboratories"/>
        </authorList>
    </citation>
    <scope>NUCLEOTIDE SEQUENCE</scope>
    <source>
        <strain evidence="1">MBLW1</strain>
    </source>
</reference>
<proteinExistence type="predicted"/>
<dbReference type="InParanoid" id="A0A6C2YKZ2"/>
<organism evidence="1">
    <name type="scientific">Tuwongella immobilis</name>
    <dbReference type="NCBI Taxonomy" id="692036"/>
    <lineage>
        <taxon>Bacteria</taxon>
        <taxon>Pseudomonadati</taxon>
        <taxon>Planctomycetota</taxon>
        <taxon>Planctomycetia</taxon>
        <taxon>Gemmatales</taxon>
        <taxon>Gemmataceae</taxon>
        <taxon>Tuwongella</taxon>
    </lineage>
</organism>
<dbReference type="EMBL" id="LR586016">
    <property type="protein sequence ID" value="VIP02044.1"/>
    <property type="molecule type" value="Genomic_DNA"/>
</dbReference>
<gene>
    <name evidence="1" type="ORF">GMBLW1_19160</name>
</gene>
<dbReference type="KEGG" id="tim:GMBLW1_19160"/>
<dbReference type="RefSeq" id="WP_162657260.1">
    <property type="nucleotide sequence ID" value="NZ_LR593887.1"/>
</dbReference>
<dbReference type="Proteomes" id="UP000464378">
    <property type="component" value="Chromosome"/>
</dbReference>
<accession>A0A6C2YKZ2</accession>
<protein>
    <submittedName>
        <fullName evidence="1">Uncharacterized protein</fullName>
    </submittedName>
</protein>
<evidence type="ECO:0000313" key="1">
    <source>
        <dbReference type="EMBL" id="VIP02044.1"/>
    </source>
</evidence>
<dbReference type="EMBL" id="LR593887">
    <property type="protein sequence ID" value="VTS00219.1"/>
    <property type="molecule type" value="Genomic_DNA"/>
</dbReference>
<dbReference type="AlphaFoldDB" id="A0A6C2YKZ2"/>